<evidence type="ECO:0000256" key="1">
    <source>
        <dbReference type="SAM" id="MobiDB-lite"/>
    </source>
</evidence>
<gene>
    <name evidence="2" type="ORF">D7Y13_14580</name>
</gene>
<comment type="caution">
    <text evidence="2">The sequence shown here is derived from an EMBL/GenBank/DDBJ whole genome shotgun (WGS) entry which is preliminary data.</text>
</comment>
<feature type="compositionally biased region" description="Polar residues" evidence="1">
    <location>
        <begin position="71"/>
        <end position="81"/>
    </location>
</feature>
<dbReference type="EMBL" id="RAWI01000091">
    <property type="protein sequence ID" value="RKI09274.1"/>
    <property type="molecule type" value="Genomic_DNA"/>
</dbReference>
<name>A0ABX9QJE5_9BACT</name>
<reference evidence="2 3" key="1">
    <citation type="submission" date="2018-09" db="EMBL/GenBank/DDBJ databases">
        <authorList>
            <person name="Livingstone P.G."/>
            <person name="Whitworth D.E."/>
        </authorList>
    </citation>
    <scope>NUCLEOTIDE SEQUENCE [LARGE SCALE GENOMIC DNA]</scope>
    <source>
        <strain evidence="2 3">CA031B</strain>
    </source>
</reference>
<evidence type="ECO:0000313" key="3">
    <source>
        <dbReference type="Proteomes" id="UP000278907"/>
    </source>
</evidence>
<keyword evidence="3" id="KW-1185">Reference proteome</keyword>
<organism evidence="2 3">
    <name type="scientific">Corallococcus praedator</name>
    <dbReference type="NCBI Taxonomy" id="2316724"/>
    <lineage>
        <taxon>Bacteria</taxon>
        <taxon>Pseudomonadati</taxon>
        <taxon>Myxococcota</taxon>
        <taxon>Myxococcia</taxon>
        <taxon>Myxococcales</taxon>
        <taxon>Cystobacterineae</taxon>
        <taxon>Myxococcaceae</taxon>
        <taxon>Corallococcus</taxon>
    </lineage>
</organism>
<dbReference type="RefSeq" id="WP_120582824.1">
    <property type="nucleotide sequence ID" value="NZ_RAWI01000091.1"/>
</dbReference>
<evidence type="ECO:0000313" key="2">
    <source>
        <dbReference type="EMBL" id="RKI09274.1"/>
    </source>
</evidence>
<dbReference type="Proteomes" id="UP000278907">
    <property type="component" value="Unassembled WGS sequence"/>
</dbReference>
<feature type="region of interest" description="Disordered" evidence="1">
    <location>
        <begin position="53"/>
        <end position="81"/>
    </location>
</feature>
<accession>A0ABX9QJE5</accession>
<proteinExistence type="predicted"/>
<sequence length="81" mass="9224">MRFACDPRLSPAEQRLYRQSDAVTEVPLRAPATLRPRVDAVGFFQRESSLFRQLLPPAPGPDRREAADTGKWSTSTRRGRR</sequence>
<protein>
    <submittedName>
        <fullName evidence="2">Uncharacterized protein</fullName>
    </submittedName>
</protein>